<dbReference type="PANTHER" id="PTHR10993:SF7">
    <property type="entry name" value="LIPOYLTRANSFERASE 2, MITOCHONDRIAL-RELATED"/>
    <property type="match status" value="1"/>
</dbReference>
<keyword evidence="13" id="KW-1185">Reference proteome</keyword>
<sequence>MVDQAIVDETPSLLTPILVKDLGVAPYKEVWAAMQAFTNARAEEDPAHPISDELWIVEHLPTYTQGQAGKAEHIIGDPTAPVVQTDRGGQVTYHGPGQLVFYPLLNLRRKQLGVRELVTHIENSVIACLANYDVQAAARADAPGVYVGDKKVASLGLRVRRGCSFHGVAINIAMDLTPFDAINPCGYPALEMAQLIDYVDQTPADLIAGAKARYVECLLTELKCVLANEHG</sequence>
<dbReference type="Proteomes" id="UP001320119">
    <property type="component" value="Chromosome"/>
</dbReference>
<dbReference type="InterPro" id="IPR000544">
    <property type="entry name" value="Octanoyltransferase"/>
</dbReference>
<feature type="binding site" evidence="6 9">
    <location>
        <begin position="154"/>
        <end position="156"/>
    </location>
    <ligand>
        <name>substrate</name>
    </ligand>
</feature>
<keyword evidence="2 6" id="KW-0963">Cytoplasm</keyword>
<dbReference type="Gene3D" id="3.30.930.10">
    <property type="entry name" value="Bira Bifunctional Protein, Domain 2"/>
    <property type="match status" value="1"/>
</dbReference>
<protein>
    <recommendedName>
        <fullName evidence="6 7">Octanoyltransferase</fullName>
        <ecNumber evidence="6 7">2.3.1.181</ecNumber>
    </recommendedName>
    <alternativeName>
        <fullName evidence="6">Lipoate-protein ligase B</fullName>
    </alternativeName>
    <alternativeName>
        <fullName evidence="6">Lipoyl/octanoyl transferase</fullName>
    </alternativeName>
    <alternativeName>
        <fullName evidence="6">Octanoyl-[acyl-carrier-protein]-protein N-octanoyltransferase</fullName>
    </alternativeName>
</protein>
<comment type="similarity">
    <text evidence="6 7">Belongs to the LipB family.</text>
</comment>
<evidence type="ECO:0000256" key="4">
    <source>
        <dbReference type="ARBA" id="ARBA00023315"/>
    </source>
</evidence>
<dbReference type="AlphaFoldDB" id="A0AAN1WJQ7"/>
<name>A0AAN1WJQ7_9GAMM</name>
<dbReference type="InterPro" id="IPR004143">
    <property type="entry name" value="BPL_LPL_catalytic"/>
</dbReference>
<dbReference type="HAMAP" id="MF_00013">
    <property type="entry name" value="LipB"/>
    <property type="match status" value="1"/>
</dbReference>
<feature type="site" description="Lowers pKa of active site Cys" evidence="6 10">
    <location>
        <position position="151"/>
    </location>
</feature>
<dbReference type="PANTHER" id="PTHR10993">
    <property type="entry name" value="OCTANOYLTRANSFERASE"/>
    <property type="match status" value="1"/>
</dbReference>
<comment type="function">
    <text evidence="5 6 7">Catalyzes the transfer of endogenously produced octanoic acid from octanoyl-acyl-carrier-protein onto the lipoyl domains of lipoate-dependent enzymes. Lipoyl-ACP can also act as a substrate although octanoyl-ACP is likely to be the physiological substrate.</text>
</comment>
<keyword evidence="3 6" id="KW-0808">Transferase</keyword>
<dbReference type="KEGG" id="marq:MARGE09_P3035"/>
<accession>A0AAN1WJQ7</accession>
<evidence type="ECO:0000256" key="5">
    <source>
        <dbReference type="ARBA" id="ARBA00024732"/>
    </source>
</evidence>
<evidence type="ECO:0000259" key="11">
    <source>
        <dbReference type="PROSITE" id="PS51733"/>
    </source>
</evidence>
<dbReference type="PIRSF" id="PIRSF016262">
    <property type="entry name" value="LPLase"/>
    <property type="match status" value="1"/>
</dbReference>
<organism evidence="12 13">
    <name type="scientific">Marinagarivorans cellulosilyticus</name>
    <dbReference type="NCBI Taxonomy" id="2721545"/>
    <lineage>
        <taxon>Bacteria</taxon>
        <taxon>Pseudomonadati</taxon>
        <taxon>Pseudomonadota</taxon>
        <taxon>Gammaproteobacteria</taxon>
        <taxon>Cellvibrionales</taxon>
        <taxon>Cellvibrionaceae</taxon>
        <taxon>Marinagarivorans</taxon>
    </lineage>
</organism>
<dbReference type="InterPro" id="IPR020605">
    <property type="entry name" value="Octanoyltransferase_CS"/>
</dbReference>
<feature type="active site" description="Acyl-thioester intermediate" evidence="6 8">
    <location>
        <position position="185"/>
    </location>
</feature>
<evidence type="ECO:0000256" key="2">
    <source>
        <dbReference type="ARBA" id="ARBA00022490"/>
    </source>
</evidence>
<keyword evidence="4 6" id="KW-0012">Acyltransferase</keyword>
<dbReference type="GO" id="GO:0009249">
    <property type="term" value="P:protein lipoylation"/>
    <property type="evidence" value="ECO:0007669"/>
    <property type="project" value="InterPro"/>
</dbReference>
<comment type="catalytic activity">
    <reaction evidence="6 7">
        <text>octanoyl-[ACP] + L-lysyl-[protein] = N(6)-octanoyl-L-lysyl-[protein] + holo-[ACP] + H(+)</text>
        <dbReference type="Rhea" id="RHEA:17665"/>
        <dbReference type="Rhea" id="RHEA-COMP:9636"/>
        <dbReference type="Rhea" id="RHEA-COMP:9685"/>
        <dbReference type="Rhea" id="RHEA-COMP:9752"/>
        <dbReference type="Rhea" id="RHEA-COMP:9928"/>
        <dbReference type="ChEBI" id="CHEBI:15378"/>
        <dbReference type="ChEBI" id="CHEBI:29969"/>
        <dbReference type="ChEBI" id="CHEBI:64479"/>
        <dbReference type="ChEBI" id="CHEBI:78463"/>
        <dbReference type="ChEBI" id="CHEBI:78809"/>
        <dbReference type="EC" id="2.3.1.181"/>
    </reaction>
</comment>
<dbReference type="CDD" id="cd16444">
    <property type="entry name" value="LipB"/>
    <property type="match status" value="1"/>
</dbReference>
<gene>
    <name evidence="6" type="primary">lipB</name>
    <name evidence="12" type="ORF">MARGE09_P3035</name>
</gene>
<dbReference type="EC" id="2.3.1.181" evidence="6 7"/>
<reference evidence="12 13" key="1">
    <citation type="journal article" date="2022" name="IScience">
        <title>An ultrasensitive nanofiber-based assay for enzymatic hydrolysis and deep-sea microbial degradation of cellulose.</title>
        <authorList>
            <person name="Tsudome M."/>
            <person name="Tachioka M."/>
            <person name="Miyazaki M."/>
            <person name="Uchimura K."/>
            <person name="Tsuda M."/>
            <person name="Takaki Y."/>
            <person name="Deguchi S."/>
        </authorList>
    </citation>
    <scope>NUCLEOTIDE SEQUENCE [LARGE SCALE GENOMIC DNA]</scope>
    <source>
        <strain evidence="12 13">GE09</strain>
    </source>
</reference>
<dbReference type="PROSITE" id="PS01313">
    <property type="entry name" value="LIPB"/>
    <property type="match status" value="1"/>
</dbReference>
<dbReference type="GO" id="GO:0033819">
    <property type="term" value="F:lipoyl(octanoyl) transferase activity"/>
    <property type="evidence" value="ECO:0007669"/>
    <property type="project" value="UniProtKB-EC"/>
</dbReference>
<evidence type="ECO:0000256" key="6">
    <source>
        <dbReference type="HAMAP-Rule" id="MF_00013"/>
    </source>
</evidence>
<dbReference type="EMBL" id="AP023086">
    <property type="protein sequence ID" value="BCD98834.1"/>
    <property type="molecule type" value="Genomic_DNA"/>
</dbReference>
<dbReference type="GO" id="GO:0005737">
    <property type="term" value="C:cytoplasm"/>
    <property type="evidence" value="ECO:0007669"/>
    <property type="project" value="UniProtKB-SubCell"/>
</dbReference>
<dbReference type="PROSITE" id="PS51733">
    <property type="entry name" value="BPL_LPL_CATALYTIC"/>
    <property type="match status" value="1"/>
</dbReference>
<evidence type="ECO:0000256" key="10">
    <source>
        <dbReference type="PIRSR" id="PIRSR016262-3"/>
    </source>
</evidence>
<evidence type="ECO:0000256" key="1">
    <source>
        <dbReference type="ARBA" id="ARBA00004821"/>
    </source>
</evidence>
<comment type="miscellaneous">
    <text evidence="6">In the reaction, the free carboxyl group of octanoic acid is attached via an amide linkage to the epsilon-amino group of a specific lysine residue of lipoyl domains of lipoate-dependent enzymes.</text>
</comment>
<dbReference type="NCBIfam" id="TIGR00214">
    <property type="entry name" value="lipB"/>
    <property type="match status" value="1"/>
</dbReference>
<evidence type="ECO:0000256" key="8">
    <source>
        <dbReference type="PIRSR" id="PIRSR016262-1"/>
    </source>
</evidence>
<comment type="pathway">
    <text evidence="1 6 7">Protein modification; protein lipoylation via endogenous pathway; protein N(6)-(lipoyl)lysine from octanoyl-[acyl-carrier-protein]: step 1/2.</text>
</comment>
<evidence type="ECO:0000256" key="3">
    <source>
        <dbReference type="ARBA" id="ARBA00022679"/>
    </source>
</evidence>
<dbReference type="InterPro" id="IPR045864">
    <property type="entry name" value="aa-tRNA-synth_II/BPL/LPL"/>
</dbReference>
<feature type="domain" description="BPL/LPL catalytic" evidence="11">
    <location>
        <begin position="48"/>
        <end position="222"/>
    </location>
</feature>
<proteinExistence type="inferred from homology"/>
<dbReference type="NCBIfam" id="NF010922">
    <property type="entry name" value="PRK14342.1"/>
    <property type="match status" value="1"/>
</dbReference>
<dbReference type="FunFam" id="3.30.930.10:FF:000020">
    <property type="entry name" value="Octanoyltransferase"/>
    <property type="match status" value="1"/>
</dbReference>
<comment type="subcellular location">
    <subcellularLocation>
        <location evidence="6">Cytoplasm</location>
    </subcellularLocation>
</comment>
<evidence type="ECO:0000256" key="7">
    <source>
        <dbReference type="PIRNR" id="PIRNR016262"/>
    </source>
</evidence>
<dbReference type="SUPFAM" id="SSF55681">
    <property type="entry name" value="Class II aaRS and biotin synthetases"/>
    <property type="match status" value="1"/>
</dbReference>
<evidence type="ECO:0000313" key="13">
    <source>
        <dbReference type="Proteomes" id="UP001320119"/>
    </source>
</evidence>
<feature type="binding site" evidence="6 9">
    <location>
        <begin position="87"/>
        <end position="94"/>
    </location>
    <ligand>
        <name>substrate</name>
    </ligand>
</feature>
<feature type="binding site" evidence="6 9">
    <location>
        <begin position="167"/>
        <end position="169"/>
    </location>
    <ligand>
        <name>substrate</name>
    </ligand>
</feature>
<evidence type="ECO:0000313" key="12">
    <source>
        <dbReference type="EMBL" id="BCD98834.1"/>
    </source>
</evidence>
<evidence type="ECO:0000256" key="9">
    <source>
        <dbReference type="PIRSR" id="PIRSR016262-2"/>
    </source>
</evidence>
<dbReference type="Pfam" id="PF21948">
    <property type="entry name" value="LplA-B_cat"/>
    <property type="match status" value="1"/>
</dbReference>